<dbReference type="OrthoDB" id="4024719at2759"/>
<proteinExistence type="predicted"/>
<name>A0A8X7NNE7_CANPA</name>
<evidence type="ECO:0000313" key="3">
    <source>
        <dbReference type="Proteomes" id="UP000590412"/>
    </source>
</evidence>
<dbReference type="AlphaFoldDB" id="A0A8X7NNE7"/>
<dbReference type="Proteomes" id="UP000590412">
    <property type="component" value="Unassembled WGS sequence"/>
</dbReference>
<evidence type="ECO:0000313" key="2">
    <source>
        <dbReference type="EMBL" id="KAF6057372.1"/>
    </source>
</evidence>
<dbReference type="InterPro" id="IPR012340">
    <property type="entry name" value="NA-bd_OB-fold"/>
</dbReference>
<organism evidence="2 3">
    <name type="scientific">Candida parapsilosis</name>
    <name type="common">Yeast</name>
    <dbReference type="NCBI Taxonomy" id="5480"/>
    <lineage>
        <taxon>Eukaryota</taxon>
        <taxon>Fungi</taxon>
        <taxon>Dikarya</taxon>
        <taxon>Ascomycota</taxon>
        <taxon>Saccharomycotina</taxon>
        <taxon>Pichiomycetes</taxon>
        <taxon>Debaryomycetaceae</taxon>
        <taxon>Candida/Lodderomyces clade</taxon>
        <taxon>Candida</taxon>
    </lineage>
</organism>
<feature type="region of interest" description="Disordered" evidence="1">
    <location>
        <begin position="262"/>
        <end position="314"/>
    </location>
</feature>
<feature type="compositionally biased region" description="Acidic residues" evidence="1">
    <location>
        <begin position="200"/>
        <end position="220"/>
    </location>
</feature>
<accession>A0A8X7NNE7</accession>
<evidence type="ECO:0000256" key="1">
    <source>
        <dbReference type="SAM" id="MobiDB-lite"/>
    </source>
</evidence>
<reference evidence="2" key="1">
    <citation type="submission" date="2020-03" db="EMBL/GenBank/DDBJ databases">
        <title>FDA dAtabase for Regulatory Grade micrObial Sequences (FDA-ARGOS): Supporting development and validation of Infectious Disease Dx tests.</title>
        <authorList>
            <person name="Campos J."/>
            <person name="Goldberg B."/>
            <person name="Tallon L."/>
            <person name="Sadzewicz L."/>
            <person name="Vavikolanu K."/>
            <person name="Mehta A."/>
            <person name="Aluvathingal J."/>
            <person name="Nadendla S."/>
            <person name="Nandy P."/>
            <person name="Geyer C."/>
            <person name="Yan Y."/>
            <person name="Sichtig H."/>
        </authorList>
    </citation>
    <scope>NUCLEOTIDE SEQUENCE [LARGE SCALE GENOMIC DNA]</scope>
    <source>
        <strain evidence="2">FDAARGOS_652</strain>
    </source>
</reference>
<feature type="region of interest" description="Disordered" evidence="1">
    <location>
        <begin position="199"/>
        <end position="222"/>
    </location>
</feature>
<protein>
    <submittedName>
        <fullName evidence="2">Uncharacterized protein</fullName>
    </submittedName>
</protein>
<dbReference type="EMBL" id="JABWAB010000003">
    <property type="protein sequence ID" value="KAF6057372.1"/>
    <property type="molecule type" value="Genomic_DNA"/>
</dbReference>
<dbReference type="Gene3D" id="2.40.50.140">
    <property type="entry name" value="Nucleic acid-binding proteins"/>
    <property type="match status" value="1"/>
</dbReference>
<feature type="compositionally biased region" description="Polar residues" evidence="1">
    <location>
        <begin position="284"/>
        <end position="302"/>
    </location>
</feature>
<sequence>MNGRPNPVRRICEIPKIEGNCHLGRPYKTRTYVLILKFEQFDDNRYSMWSTDFTSNVQIDSELGEDEKEFTVLKTDDNKVLRIVVYDDKVRDILETYNQAHPSYALQVPERGSTRNEMQVDDKLMIFGMTLSWREYRGIFEPWAYDLEIVEWEYLDDAGRKAVSSLYKNILKKKHYIKALDPKLVKDVISEEFLRTVSVNDDDDDDDELSEMSSYEDDSVDQSITHVTQAQARQNVIIDDVVYSIEQDLTQDQIGNVNTTQEMGHKRINSVPDFNDGGAKRSKQGSSSSDENNFYDAQTQNKGVVRTSNASSTSDNASGVFTTICELNKLDQHTIDNKTYNVVCDILHASPCDKEWFSFKSYEVNPLTEDLELSHTQLQTIEFIITDPAKPDNYELDQGEYLSIYLDGPQVVKLNKTSCVTRKLLNFAWDKTHDDSILRLKLRKVQRETVVWTVEW</sequence>
<comment type="caution">
    <text evidence="2">The sequence shown here is derived from an EMBL/GenBank/DDBJ whole genome shotgun (WGS) entry which is preliminary data.</text>
</comment>
<gene>
    <name evidence="2" type="ORF">FOB60_001927</name>
</gene>